<reference evidence="2" key="1">
    <citation type="journal article" date="2020" name="Nature">
        <title>Giant virus diversity and host interactions through global metagenomics.</title>
        <authorList>
            <person name="Schulz F."/>
            <person name="Roux S."/>
            <person name="Paez-Espino D."/>
            <person name="Jungbluth S."/>
            <person name="Walsh D.A."/>
            <person name="Denef V.J."/>
            <person name="McMahon K.D."/>
            <person name="Konstantinidis K.T."/>
            <person name="Eloe-Fadrosh E.A."/>
            <person name="Kyrpides N.C."/>
            <person name="Woyke T."/>
        </authorList>
    </citation>
    <scope>NUCLEOTIDE SEQUENCE</scope>
    <source>
        <strain evidence="2">GVMAG-M-3300023174-57</strain>
    </source>
</reference>
<dbReference type="EMBL" id="MN739667">
    <property type="protein sequence ID" value="QHT19542.1"/>
    <property type="molecule type" value="Genomic_DNA"/>
</dbReference>
<proteinExistence type="predicted"/>
<evidence type="ECO:0000256" key="1">
    <source>
        <dbReference type="SAM" id="MobiDB-lite"/>
    </source>
</evidence>
<dbReference type="AlphaFoldDB" id="A0A6C0DSP7"/>
<protein>
    <submittedName>
        <fullName evidence="2">Uncharacterized protein</fullName>
    </submittedName>
</protein>
<evidence type="ECO:0000313" key="2">
    <source>
        <dbReference type="EMBL" id="QHT19542.1"/>
    </source>
</evidence>
<name>A0A6C0DSP7_9ZZZZ</name>
<organism evidence="2">
    <name type="scientific">viral metagenome</name>
    <dbReference type="NCBI Taxonomy" id="1070528"/>
    <lineage>
        <taxon>unclassified sequences</taxon>
        <taxon>metagenomes</taxon>
        <taxon>organismal metagenomes</taxon>
    </lineage>
</organism>
<sequence length="182" mass="20254">MSTCNPSYPTSGSLDQGANFAKLTATYHGGRRRNMRSRSRMARRGRTTRRRSTRRRMRGGAFFTPYAEYPTSMNQMLPNELVADARLSDLNSKFAELPAVTGVSPVSVASGSSGLMPMAGGSRRRRRYRGGQAPINARSMLLSGQAEETAARLNPQWYTENTVIPGFRGPAYGGRRRRTMRR</sequence>
<accession>A0A6C0DSP7</accession>
<feature type="region of interest" description="Disordered" evidence="1">
    <location>
        <begin position="29"/>
        <end position="54"/>
    </location>
</feature>